<evidence type="ECO:0000313" key="4">
    <source>
        <dbReference type="Proteomes" id="UP001290455"/>
    </source>
</evidence>
<dbReference type="PANTHER" id="PTHR45138">
    <property type="entry name" value="REGULATORY COMPONENTS OF SENSORY TRANSDUCTION SYSTEM"/>
    <property type="match status" value="1"/>
</dbReference>
<dbReference type="CDD" id="cd01949">
    <property type="entry name" value="GGDEF"/>
    <property type="match status" value="1"/>
</dbReference>
<dbReference type="SMART" id="SM00267">
    <property type="entry name" value="GGDEF"/>
    <property type="match status" value="1"/>
</dbReference>
<dbReference type="Gene3D" id="3.30.450.40">
    <property type="match status" value="1"/>
</dbReference>
<proteinExistence type="predicted"/>
<reference evidence="3 4" key="1">
    <citation type="submission" date="2023-11" db="EMBL/GenBank/DDBJ databases">
        <title>Bacillus jintuensis, isolated from a mudflat on the Beibu Gulf coast.</title>
        <authorList>
            <person name="Li M."/>
        </authorList>
    </citation>
    <scope>NUCLEOTIDE SEQUENCE [LARGE SCALE GENOMIC DNA]</scope>
    <source>
        <strain evidence="3 4">31A1R</strain>
    </source>
</reference>
<dbReference type="PROSITE" id="PS50887">
    <property type="entry name" value="GGDEF"/>
    <property type="match status" value="1"/>
</dbReference>
<evidence type="ECO:0000256" key="1">
    <source>
        <dbReference type="SAM" id="Phobius"/>
    </source>
</evidence>
<feature type="transmembrane region" description="Helical" evidence="1">
    <location>
        <begin position="69"/>
        <end position="87"/>
    </location>
</feature>
<feature type="transmembrane region" description="Helical" evidence="1">
    <location>
        <begin position="93"/>
        <end position="111"/>
    </location>
</feature>
<dbReference type="InterPro" id="IPR050469">
    <property type="entry name" value="Diguanylate_Cyclase"/>
</dbReference>
<dbReference type="Gene3D" id="3.30.70.270">
    <property type="match status" value="1"/>
</dbReference>
<dbReference type="SUPFAM" id="SSF55781">
    <property type="entry name" value="GAF domain-like"/>
    <property type="match status" value="1"/>
</dbReference>
<comment type="caution">
    <text evidence="3">The sequence shown here is derived from an EMBL/GenBank/DDBJ whole genome shotgun (WGS) entry which is preliminary data.</text>
</comment>
<protein>
    <submittedName>
        <fullName evidence="3">Sensor domain-containing diguanylate cyclase</fullName>
    </submittedName>
</protein>
<dbReference type="InterPro" id="IPR029787">
    <property type="entry name" value="Nucleotide_cyclase"/>
</dbReference>
<sequence>MYVLFLFLSIVLALSINLIRFHFNPITNKIIFTFSSLFLVEVYATFIDVSPLTWMLLIFIFSSSYAFQIWGGIGSASISYAFLHLQIGEELLVLPLYLLFGVVIGFAVKYINKQKEENDQWNKVLLKQSKYFHVFSEVSVRMQQTLQRDKLLTTILTSVTAGHGLGFNRAMIFLHNEETNTLTGILGVGPMDIESGYNVWEAISAEKLKLKDLITYNFQHNLTDPELNSILKTIEIPFDKNNIFGQALLTHQPILVDRINEKDEIQVFFKNIFNTKEFAVIPLITQGKNIGILFIDNIVNQKPITLLELEYVIPLANQAAIAINHTSLYNQIEEMALKDGLTGLHNQRAFQSIFEQYFQSISITNPLSLIIFDIDYFKVYNDKNGHLLGNEVLMQLAKVFHQSIRTGDYSFRFGGEEFVALLPNTTLEEAYLIGETIRKNVEQTVFPGEEKQPTGTLTISLGIASTESLMIQSKNDLIDAADRALYKAKETGKNKVVLLKEYVPHE</sequence>
<gene>
    <name evidence="3" type="ORF">SM124_19940</name>
</gene>
<dbReference type="RefSeq" id="WP_322448306.1">
    <property type="nucleotide sequence ID" value="NZ_JAXOFX010000018.1"/>
</dbReference>
<dbReference type="NCBIfam" id="TIGR00254">
    <property type="entry name" value="GGDEF"/>
    <property type="match status" value="1"/>
</dbReference>
<dbReference type="PANTHER" id="PTHR45138:SF9">
    <property type="entry name" value="DIGUANYLATE CYCLASE DGCM-RELATED"/>
    <property type="match status" value="1"/>
</dbReference>
<dbReference type="SUPFAM" id="SSF55073">
    <property type="entry name" value="Nucleotide cyclase"/>
    <property type="match status" value="1"/>
</dbReference>
<organism evidence="3 4">
    <name type="scientific">Robertmurraya mangrovi</name>
    <dbReference type="NCBI Taxonomy" id="3098077"/>
    <lineage>
        <taxon>Bacteria</taxon>
        <taxon>Bacillati</taxon>
        <taxon>Bacillota</taxon>
        <taxon>Bacilli</taxon>
        <taxon>Bacillales</taxon>
        <taxon>Bacillaceae</taxon>
        <taxon>Robertmurraya</taxon>
    </lineage>
</organism>
<dbReference type="InterPro" id="IPR043128">
    <property type="entry name" value="Rev_trsase/Diguanyl_cyclase"/>
</dbReference>
<keyword evidence="1" id="KW-0812">Transmembrane</keyword>
<name>A0ABU5J3P8_9BACI</name>
<keyword evidence="4" id="KW-1185">Reference proteome</keyword>
<dbReference type="Pfam" id="PF01590">
    <property type="entry name" value="GAF"/>
    <property type="match status" value="1"/>
</dbReference>
<evidence type="ECO:0000259" key="2">
    <source>
        <dbReference type="PROSITE" id="PS50887"/>
    </source>
</evidence>
<accession>A0ABU5J3P8</accession>
<keyword evidence="1" id="KW-1133">Transmembrane helix</keyword>
<dbReference type="Proteomes" id="UP001290455">
    <property type="component" value="Unassembled WGS sequence"/>
</dbReference>
<dbReference type="SMART" id="SM00065">
    <property type="entry name" value="GAF"/>
    <property type="match status" value="1"/>
</dbReference>
<feature type="domain" description="GGDEF" evidence="2">
    <location>
        <begin position="365"/>
        <end position="501"/>
    </location>
</feature>
<dbReference type="InterPro" id="IPR000160">
    <property type="entry name" value="GGDEF_dom"/>
</dbReference>
<dbReference type="Pfam" id="PF00990">
    <property type="entry name" value="GGDEF"/>
    <property type="match status" value="1"/>
</dbReference>
<feature type="transmembrane region" description="Helical" evidence="1">
    <location>
        <begin position="42"/>
        <end position="62"/>
    </location>
</feature>
<evidence type="ECO:0000313" key="3">
    <source>
        <dbReference type="EMBL" id="MDZ5473996.1"/>
    </source>
</evidence>
<keyword evidence="1" id="KW-0472">Membrane</keyword>
<dbReference type="InterPro" id="IPR029016">
    <property type="entry name" value="GAF-like_dom_sf"/>
</dbReference>
<dbReference type="EMBL" id="JAXOFX010000018">
    <property type="protein sequence ID" value="MDZ5473996.1"/>
    <property type="molecule type" value="Genomic_DNA"/>
</dbReference>
<dbReference type="InterPro" id="IPR003018">
    <property type="entry name" value="GAF"/>
</dbReference>